<comment type="similarity">
    <text evidence="1">Belongs to the GPN-loop GTPase family.</text>
</comment>
<evidence type="ECO:0000256" key="4">
    <source>
        <dbReference type="ARBA" id="ARBA00023134"/>
    </source>
</evidence>
<evidence type="ECO:0000256" key="2">
    <source>
        <dbReference type="ARBA" id="ARBA00022741"/>
    </source>
</evidence>
<keyword evidence="4" id="KW-0342">GTP-binding</keyword>
<dbReference type="InterPro" id="IPR004130">
    <property type="entry name" value="Gpn"/>
</dbReference>
<keyword evidence="3" id="KW-0378">Hydrolase</keyword>
<dbReference type="InterPro" id="IPR027417">
    <property type="entry name" value="P-loop_NTPase"/>
</dbReference>
<keyword evidence="6" id="KW-1185">Reference proteome</keyword>
<proteinExistence type="inferred from homology"/>
<dbReference type="AlphaFoldDB" id="A0A5D0TTK7"/>
<dbReference type="PANTHER" id="PTHR42708">
    <property type="entry name" value="ATP/GTP-BINDING PROTEIN-RELATED"/>
    <property type="match status" value="1"/>
</dbReference>
<evidence type="ECO:0000313" key="6">
    <source>
        <dbReference type="Proteomes" id="UP000322634"/>
    </source>
</evidence>
<dbReference type="CDD" id="cd00882">
    <property type="entry name" value="Ras_like_GTPase"/>
    <property type="match status" value="1"/>
</dbReference>
<dbReference type="OrthoDB" id="4303541at2"/>
<dbReference type="GO" id="GO:0016787">
    <property type="term" value="F:hydrolase activity"/>
    <property type="evidence" value="ECO:0007669"/>
    <property type="project" value="UniProtKB-KW"/>
</dbReference>
<sequence length="226" mass="24186">MSAPPGASPRELSPLPRSAVEIPAPDVQFKIVIGGGFGAGKTTLVRCLSEIAPLSTEEILTAEGEQIDSLDGIDRKTTTTVAMDFGIRTLTVPVRSALHLFGLPGQDRFRLLWDDLALGAVGAVVLTDTRRLPDCFPCIDYFEDRGTPFVVAVNQFDGAHRHSVQAVRQALELPTRVPVQTCDARDFRSALGVLRALVLHALQELTTPLPAGRSAAGPDQPTGMLP</sequence>
<dbReference type="InterPro" id="IPR052705">
    <property type="entry name" value="Gliding_Motility_GTPase"/>
</dbReference>
<protein>
    <submittedName>
        <fullName evidence="5">ATP-binding protein</fullName>
    </submittedName>
</protein>
<dbReference type="Proteomes" id="UP000322634">
    <property type="component" value="Unassembled WGS sequence"/>
</dbReference>
<organism evidence="5 6">
    <name type="scientific">Actinomadura syzygii</name>
    <dbReference type="NCBI Taxonomy" id="1427538"/>
    <lineage>
        <taxon>Bacteria</taxon>
        <taxon>Bacillati</taxon>
        <taxon>Actinomycetota</taxon>
        <taxon>Actinomycetes</taxon>
        <taxon>Streptosporangiales</taxon>
        <taxon>Thermomonosporaceae</taxon>
        <taxon>Actinomadura</taxon>
    </lineage>
</organism>
<name>A0A5D0TTK7_9ACTN</name>
<accession>A0A5D0TTK7</accession>
<evidence type="ECO:0000256" key="3">
    <source>
        <dbReference type="ARBA" id="ARBA00022801"/>
    </source>
</evidence>
<dbReference type="Gene3D" id="3.40.50.300">
    <property type="entry name" value="P-loop containing nucleotide triphosphate hydrolases"/>
    <property type="match status" value="1"/>
</dbReference>
<dbReference type="GO" id="GO:0005525">
    <property type="term" value="F:GTP binding"/>
    <property type="evidence" value="ECO:0007669"/>
    <property type="project" value="UniProtKB-KW"/>
</dbReference>
<keyword evidence="5" id="KW-0067">ATP-binding</keyword>
<dbReference type="RefSeq" id="WP_148355001.1">
    <property type="nucleotide sequence ID" value="NZ_JBHSBF010000002.1"/>
</dbReference>
<comment type="caution">
    <text evidence="5">The sequence shown here is derived from an EMBL/GenBank/DDBJ whole genome shotgun (WGS) entry which is preliminary data.</text>
</comment>
<dbReference type="EMBL" id="VSFF01000016">
    <property type="protein sequence ID" value="TYC08652.1"/>
    <property type="molecule type" value="Genomic_DNA"/>
</dbReference>
<evidence type="ECO:0000313" key="5">
    <source>
        <dbReference type="EMBL" id="TYC08652.1"/>
    </source>
</evidence>
<keyword evidence="2" id="KW-0547">Nucleotide-binding</keyword>
<dbReference type="GO" id="GO:0005524">
    <property type="term" value="F:ATP binding"/>
    <property type="evidence" value="ECO:0007669"/>
    <property type="project" value="UniProtKB-KW"/>
</dbReference>
<dbReference type="PANTHER" id="PTHR42708:SF1">
    <property type="entry name" value="GLIDING MOTILITY PROTEIN MGLA"/>
    <property type="match status" value="1"/>
</dbReference>
<dbReference type="Pfam" id="PF03029">
    <property type="entry name" value="ATP_bind_1"/>
    <property type="match status" value="1"/>
</dbReference>
<evidence type="ECO:0000256" key="1">
    <source>
        <dbReference type="ARBA" id="ARBA00005290"/>
    </source>
</evidence>
<gene>
    <name evidence="5" type="ORF">FXF65_37840</name>
</gene>
<reference evidence="5 6" key="1">
    <citation type="submission" date="2019-08" db="EMBL/GenBank/DDBJ databases">
        <title>Actinomadura sp. nov. CYP1-5 isolated from mountain soil.</title>
        <authorList>
            <person name="Songsumanus A."/>
            <person name="Kuncharoen N."/>
            <person name="Kudo T."/>
            <person name="Yuki M."/>
            <person name="Igarashi Y."/>
            <person name="Tanasupawat S."/>
        </authorList>
    </citation>
    <scope>NUCLEOTIDE SEQUENCE [LARGE SCALE GENOMIC DNA]</scope>
    <source>
        <strain evidence="5 6">GKU157</strain>
    </source>
</reference>
<dbReference type="SUPFAM" id="SSF52540">
    <property type="entry name" value="P-loop containing nucleoside triphosphate hydrolases"/>
    <property type="match status" value="1"/>
</dbReference>